<dbReference type="GO" id="GO:0043240">
    <property type="term" value="C:Fanconi anaemia nuclear complex"/>
    <property type="evidence" value="ECO:0007669"/>
    <property type="project" value="InterPro"/>
</dbReference>
<proteinExistence type="predicted"/>
<sequence>MSASIILKNIFEFAKILNRASHQSVTHWDDQSLRNALDWADYCQELFHQIKGQEYEEDVNSQLSQMAVFLNPVSCLRLSVDTLGCARTQLVQVQKKCSDKCLQVCTDLLNSLTDRCHASYLQNIRSDYQAQVLLHNLVAALQNVQKVQRFEKYCCNVYNKLAETQEGWNILVCLFTVDVCGLPCSEAMVQEKVLKDFLSRMTQEIKQDVVASYLWSVPIDVLIKASSISEQFFLTYLDALVALGDSFSPQIDCRGFISWRSPSGHTLQELCLRFQRELESSVSVCQDRKVKILETVTSHVEATDYTVWKELGRNLLQLFKR</sequence>
<evidence type="ECO:0008006" key="3">
    <source>
        <dbReference type="Google" id="ProtNLM"/>
    </source>
</evidence>
<evidence type="ECO:0000313" key="1">
    <source>
        <dbReference type="EMBL" id="CEK86773.1"/>
    </source>
</evidence>
<dbReference type="PANTHER" id="PTHR14449">
    <property type="entry name" value="FANCONI ANEMIA GROUP F PROTEIN FANCF"/>
    <property type="match status" value="1"/>
</dbReference>
<name>A0A0B7B164_9EUPU</name>
<dbReference type="AlphaFoldDB" id="A0A0B7B164"/>
<reference evidence="1" key="1">
    <citation type="submission" date="2014-12" db="EMBL/GenBank/DDBJ databases">
        <title>Insight into the proteome of Arion vulgaris.</title>
        <authorList>
            <person name="Aradska J."/>
            <person name="Bulat T."/>
            <person name="Smidak R."/>
            <person name="Sarate P."/>
            <person name="Gangsoo J."/>
            <person name="Sialana F."/>
            <person name="Bilban M."/>
            <person name="Lubec G."/>
        </authorList>
    </citation>
    <scope>NUCLEOTIDE SEQUENCE</scope>
    <source>
        <tissue evidence="1">Skin</tissue>
    </source>
</reference>
<dbReference type="PANTHER" id="PTHR14449:SF2">
    <property type="entry name" value="FANCONI ANEMIA GROUP F PROTEIN"/>
    <property type="match status" value="1"/>
</dbReference>
<protein>
    <recommendedName>
        <fullName evidence="3">FA complementation group F</fullName>
    </recommendedName>
</protein>
<evidence type="ECO:0000313" key="2">
    <source>
        <dbReference type="EMBL" id="CEK86783.1"/>
    </source>
</evidence>
<dbReference type="EMBL" id="HACG01039908">
    <property type="protein sequence ID" value="CEK86773.1"/>
    <property type="molecule type" value="Transcribed_RNA"/>
</dbReference>
<dbReference type="GO" id="GO:0036297">
    <property type="term" value="P:interstrand cross-link repair"/>
    <property type="evidence" value="ECO:0007669"/>
    <property type="project" value="InterPro"/>
</dbReference>
<dbReference type="Pfam" id="PF11107">
    <property type="entry name" value="FANCF"/>
    <property type="match status" value="2"/>
</dbReference>
<dbReference type="Gene3D" id="1.25.40.490">
    <property type="match status" value="1"/>
</dbReference>
<accession>A0A0B7B164</accession>
<organism evidence="1">
    <name type="scientific">Arion vulgaris</name>
    <dbReference type="NCBI Taxonomy" id="1028688"/>
    <lineage>
        <taxon>Eukaryota</taxon>
        <taxon>Metazoa</taxon>
        <taxon>Spiralia</taxon>
        <taxon>Lophotrochozoa</taxon>
        <taxon>Mollusca</taxon>
        <taxon>Gastropoda</taxon>
        <taxon>Heterobranchia</taxon>
        <taxon>Euthyneura</taxon>
        <taxon>Panpulmonata</taxon>
        <taxon>Eupulmonata</taxon>
        <taxon>Stylommatophora</taxon>
        <taxon>Helicina</taxon>
        <taxon>Arionoidea</taxon>
        <taxon>Arionidae</taxon>
        <taxon>Arion</taxon>
    </lineage>
</organism>
<dbReference type="InterPro" id="IPR035428">
    <property type="entry name" value="FANCF"/>
</dbReference>
<dbReference type="InterPro" id="IPR038505">
    <property type="entry name" value="FANCF_C_sf"/>
</dbReference>
<dbReference type="EMBL" id="HACG01039918">
    <property type="protein sequence ID" value="CEK86783.1"/>
    <property type="molecule type" value="Transcribed_RNA"/>
</dbReference>
<gene>
    <name evidence="1" type="primary">ORF155637</name>
    <name evidence="2" type="synonym">ORF155678</name>
</gene>